<organism evidence="3 4">
    <name type="scientific">Luteolibacter ambystomatis</name>
    <dbReference type="NCBI Taxonomy" id="2824561"/>
    <lineage>
        <taxon>Bacteria</taxon>
        <taxon>Pseudomonadati</taxon>
        <taxon>Verrucomicrobiota</taxon>
        <taxon>Verrucomicrobiia</taxon>
        <taxon>Verrucomicrobiales</taxon>
        <taxon>Verrucomicrobiaceae</taxon>
        <taxon>Luteolibacter</taxon>
    </lineage>
</organism>
<evidence type="ECO:0000313" key="4">
    <source>
        <dbReference type="Proteomes" id="UP000676169"/>
    </source>
</evidence>
<sequence>MLEIVMVLAIVAMVIGGAVAMMVYSSSERQLRRASVDIEVMAKRARTIALLQQKPYAIVFMPGKIRLMPLAETTGVEDSLSSSRGSTRSSHSAEKPSEDDQPSPSAAAQQPVYDEIPVNSDMTLNVRRWASDKWLPMDERRPQIWRFDPEGLCEPISVRLVYEESWIEDTFNPLTASIADSATEFK</sequence>
<keyword evidence="4" id="KW-1185">Reference proteome</keyword>
<keyword evidence="2" id="KW-0812">Transmembrane</keyword>
<dbReference type="EMBL" id="CP073100">
    <property type="protein sequence ID" value="QUE52202.1"/>
    <property type="molecule type" value="Genomic_DNA"/>
</dbReference>
<accession>A0A975J1D7</accession>
<name>A0A975J1D7_9BACT</name>
<proteinExistence type="predicted"/>
<keyword evidence="2" id="KW-0472">Membrane</keyword>
<dbReference type="KEGG" id="lamb:KBB96_04750"/>
<dbReference type="AlphaFoldDB" id="A0A975J1D7"/>
<reference evidence="3" key="1">
    <citation type="submission" date="2021-04" db="EMBL/GenBank/DDBJ databases">
        <title>Luteolibacter sp. 32A isolated from the skin of an Anderson's salamander (Ambystoma andersonii).</title>
        <authorList>
            <person name="Spergser J."/>
            <person name="Busse H.-J."/>
        </authorList>
    </citation>
    <scope>NUCLEOTIDE SEQUENCE</scope>
    <source>
        <strain evidence="3">32A</strain>
    </source>
</reference>
<evidence type="ECO:0000313" key="3">
    <source>
        <dbReference type="EMBL" id="QUE52202.1"/>
    </source>
</evidence>
<keyword evidence="2" id="KW-1133">Transmembrane helix</keyword>
<feature type="transmembrane region" description="Helical" evidence="2">
    <location>
        <begin position="6"/>
        <end position="24"/>
    </location>
</feature>
<dbReference type="Proteomes" id="UP000676169">
    <property type="component" value="Chromosome"/>
</dbReference>
<gene>
    <name evidence="3" type="ORF">KBB96_04750</name>
</gene>
<protein>
    <submittedName>
        <fullName evidence="3">Uncharacterized protein</fullName>
    </submittedName>
</protein>
<feature type="compositionally biased region" description="Low complexity" evidence="1">
    <location>
        <begin position="79"/>
        <end position="90"/>
    </location>
</feature>
<feature type="region of interest" description="Disordered" evidence="1">
    <location>
        <begin position="76"/>
        <end position="111"/>
    </location>
</feature>
<evidence type="ECO:0000256" key="1">
    <source>
        <dbReference type="SAM" id="MobiDB-lite"/>
    </source>
</evidence>
<evidence type="ECO:0000256" key="2">
    <source>
        <dbReference type="SAM" id="Phobius"/>
    </source>
</evidence>